<dbReference type="PANTHER" id="PTHR43301:SF3">
    <property type="entry name" value="ARABINAN ENDO-1,5-ALPHA-L-ARABINOSIDASE A-RELATED"/>
    <property type="match status" value="1"/>
</dbReference>
<dbReference type="Proteomes" id="UP000274822">
    <property type="component" value="Unassembled WGS sequence"/>
</dbReference>
<dbReference type="SUPFAM" id="SSF75005">
    <property type="entry name" value="Arabinanase/levansucrase/invertase"/>
    <property type="match status" value="1"/>
</dbReference>
<evidence type="ECO:0000256" key="1">
    <source>
        <dbReference type="ARBA" id="ARBA00004834"/>
    </source>
</evidence>
<feature type="chain" id="PRO_5018986276" description="Endo-1,5-alpha-L-arabinanase A" evidence="8">
    <location>
        <begin position="25"/>
        <end position="237"/>
    </location>
</feature>
<reference evidence="9 10" key="1">
    <citation type="journal article" date="2018" name="New Phytol.">
        <title>Phylogenomics of Endogonaceae and evolution of mycorrhizas within Mucoromycota.</title>
        <authorList>
            <person name="Chang Y."/>
            <person name="Desiro A."/>
            <person name="Na H."/>
            <person name="Sandor L."/>
            <person name="Lipzen A."/>
            <person name="Clum A."/>
            <person name="Barry K."/>
            <person name="Grigoriev I.V."/>
            <person name="Martin F.M."/>
            <person name="Stajich J.E."/>
            <person name="Smith M.E."/>
            <person name="Bonito G."/>
            <person name="Spatafora J.W."/>
        </authorList>
    </citation>
    <scope>NUCLEOTIDE SEQUENCE [LARGE SCALE GENOMIC DNA]</scope>
    <source>
        <strain evidence="9 10">AD002</strain>
    </source>
</reference>
<evidence type="ECO:0000256" key="5">
    <source>
        <dbReference type="ARBA" id="ARBA00042202"/>
    </source>
</evidence>
<keyword evidence="4" id="KW-0326">Glycosidase</keyword>
<evidence type="ECO:0000256" key="4">
    <source>
        <dbReference type="ARBA" id="ARBA00023295"/>
    </source>
</evidence>
<protein>
    <recommendedName>
        <fullName evidence="5">Endo-1,5-alpha-L-arabinanase A</fullName>
    </recommendedName>
</protein>
<comment type="pathway">
    <text evidence="1">Glycan metabolism; L-arabinan degradation.</text>
</comment>
<dbReference type="GO" id="GO:0004553">
    <property type="term" value="F:hydrolase activity, hydrolyzing O-glycosyl compounds"/>
    <property type="evidence" value="ECO:0007669"/>
    <property type="project" value="InterPro"/>
</dbReference>
<dbReference type="CDD" id="cd08998">
    <property type="entry name" value="GH43_Arb43a-like"/>
    <property type="match status" value="1"/>
</dbReference>
<dbReference type="EMBL" id="RBNJ01022721">
    <property type="protein sequence ID" value="RUS17839.1"/>
    <property type="molecule type" value="Genomic_DNA"/>
</dbReference>
<dbReference type="PANTHER" id="PTHR43301">
    <property type="entry name" value="ARABINAN ENDO-1,5-ALPHA-L-ARABINOSIDASE"/>
    <property type="match status" value="1"/>
</dbReference>
<feature type="active site" description="Proton acceptor" evidence="6">
    <location>
        <position position="40"/>
    </location>
</feature>
<proteinExistence type="inferred from homology"/>
<evidence type="ECO:0000313" key="10">
    <source>
        <dbReference type="Proteomes" id="UP000274822"/>
    </source>
</evidence>
<dbReference type="AlphaFoldDB" id="A0A433PK16"/>
<evidence type="ECO:0000313" key="9">
    <source>
        <dbReference type="EMBL" id="RUS17839.1"/>
    </source>
</evidence>
<sequence length="237" mass="26163">MRSTHLTPLVTLTTLFAFIGSSVAGSPDPKAVKGVINVHDPSMIKKGNTYYVYTTGGDIGMRTSTDRINWVYAGKAVPWWGTTDLWAPDISLHNDTYWLLYAHPTANTLRTAEIYLATSTSLESGSYTDKGIVIASTESSPYNCIDPSAIQDYEGNWWINFGSWSGGIDLDSRLPIVLINFSIYIFRVDSNGKRISDPKKIAERPSTALEGSTIFKHANKYYLFMSFGNCCPTTTGV</sequence>
<feature type="non-terminal residue" evidence="9">
    <location>
        <position position="237"/>
    </location>
</feature>
<accession>A0A433PK16</accession>
<dbReference type="Pfam" id="PF04616">
    <property type="entry name" value="Glyco_hydro_43"/>
    <property type="match status" value="1"/>
</dbReference>
<dbReference type="InterPro" id="IPR023296">
    <property type="entry name" value="Glyco_hydro_beta-prop_sf"/>
</dbReference>
<organism evidence="9 10">
    <name type="scientific">Jimgerdemannia flammicorona</name>
    <dbReference type="NCBI Taxonomy" id="994334"/>
    <lineage>
        <taxon>Eukaryota</taxon>
        <taxon>Fungi</taxon>
        <taxon>Fungi incertae sedis</taxon>
        <taxon>Mucoromycota</taxon>
        <taxon>Mucoromycotina</taxon>
        <taxon>Endogonomycetes</taxon>
        <taxon>Endogonales</taxon>
        <taxon>Endogonaceae</taxon>
        <taxon>Jimgerdemannia</taxon>
    </lineage>
</organism>
<evidence type="ECO:0000256" key="6">
    <source>
        <dbReference type="PIRSR" id="PIRSR606710-1"/>
    </source>
</evidence>
<comment type="similarity">
    <text evidence="2">Belongs to the glycosyl hydrolase 43 family.</text>
</comment>
<keyword evidence="3 9" id="KW-0378">Hydrolase</keyword>
<gene>
    <name evidence="9" type="ORF">BC938DRAFT_476148</name>
</gene>
<evidence type="ECO:0000256" key="3">
    <source>
        <dbReference type="ARBA" id="ARBA00022801"/>
    </source>
</evidence>
<dbReference type="InterPro" id="IPR050727">
    <property type="entry name" value="GH43_arabinanases"/>
</dbReference>
<evidence type="ECO:0000256" key="2">
    <source>
        <dbReference type="ARBA" id="ARBA00009865"/>
    </source>
</evidence>
<dbReference type="InterPro" id="IPR006710">
    <property type="entry name" value="Glyco_hydro_43"/>
</dbReference>
<keyword evidence="10" id="KW-1185">Reference proteome</keyword>
<dbReference type="GO" id="GO:0005975">
    <property type="term" value="P:carbohydrate metabolic process"/>
    <property type="evidence" value="ECO:0007669"/>
    <property type="project" value="InterPro"/>
</dbReference>
<feature type="active site" description="Proton donor" evidence="6">
    <location>
        <position position="210"/>
    </location>
</feature>
<feature type="signal peptide" evidence="8">
    <location>
        <begin position="1"/>
        <end position="24"/>
    </location>
</feature>
<keyword evidence="8" id="KW-0732">Signal</keyword>
<evidence type="ECO:0000256" key="8">
    <source>
        <dbReference type="SAM" id="SignalP"/>
    </source>
</evidence>
<feature type="site" description="Important for catalytic activity, responsible for pKa modulation of the active site Glu and correct orientation of both the proton donor and substrate" evidence="7">
    <location>
        <position position="146"/>
    </location>
</feature>
<dbReference type="Gene3D" id="2.115.10.20">
    <property type="entry name" value="Glycosyl hydrolase domain, family 43"/>
    <property type="match status" value="1"/>
</dbReference>
<comment type="caution">
    <text evidence="9">The sequence shown here is derived from an EMBL/GenBank/DDBJ whole genome shotgun (WGS) entry which is preliminary data.</text>
</comment>
<name>A0A433PK16_9FUNG</name>
<evidence type="ECO:0000256" key="7">
    <source>
        <dbReference type="PIRSR" id="PIRSR606710-2"/>
    </source>
</evidence>